<keyword evidence="1" id="KW-0548">Nucleotidyltransferase</keyword>
<keyword evidence="1" id="KW-0808">Transferase</keyword>
<dbReference type="KEGG" id="vg:30902320"/>
<dbReference type="RefSeq" id="YP_009342465.1">
    <property type="nucleotide sequence ID" value="NC_033490.1"/>
</dbReference>
<dbReference type="GeneID" id="30902320"/>
<protein>
    <submittedName>
        <fullName evidence="1">RNA-dependent RNA polymerase</fullName>
    </submittedName>
</protein>
<evidence type="ECO:0000313" key="2">
    <source>
        <dbReference type="Proteomes" id="UP000201206"/>
    </source>
</evidence>
<name>A0A1L3KL82_9VIRU</name>
<keyword evidence="1" id="KW-0696">RNA-directed RNA polymerase</keyword>
<organism evidence="1">
    <name type="scientific">Wuhan insect virus 15</name>
    <dbReference type="NCBI Taxonomy" id="1923719"/>
    <lineage>
        <taxon>Viruses</taxon>
        <taxon>Riboviria</taxon>
        <taxon>Orthornavirae</taxon>
        <taxon>Negarnaviricota</taxon>
        <taxon>Haploviricotina</taxon>
        <taxon>Chunqiuviricetes</taxon>
        <taxon>Muvirales</taxon>
        <taxon>Qinviridae</taxon>
        <taxon>Yingvirus</taxon>
        <taxon>Yingvirus wuhanense</taxon>
    </lineage>
</organism>
<evidence type="ECO:0000313" key="1">
    <source>
        <dbReference type="EMBL" id="APG78075.1"/>
    </source>
</evidence>
<accession>A0A1L3KL82</accession>
<dbReference type="Proteomes" id="UP000201206">
    <property type="component" value="Genome"/>
</dbReference>
<dbReference type="EMBL" id="KX883998">
    <property type="protein sequence ID" value="APG78075.1"/>
    <property type="molecule type" value="Genomic_RNA"/>
</dbReference>
<reference evidence="1" key="1">
    <citation type="journal article" date="2016" name="Nature">
        <title>Redefining the invertebrate RNA virosphere.</title>
        <authorList>
            <person name="Shi M."/>
            <person name="Lin X.D."/>
            <person name="Tian J.H."/>
            <person name="Chen L.J."/>
            <person name="Chen X."/>
            <person name="Li C.X."/>
            <person name="Qin X.C."/>
            <person name="Li J."/>
            <person name="Cao J.P."/>
            <person name="Eden J.S."/>
            <person name="Buchmann J."/>
            <person name="Wang W."/>
            <person name="Xu J."/>
            <person name="Holmes E.C."/>
            <person name="Zhang Y.Z."/>
        </authorList>
    </citation>
    <scope>NUCLEOTIDE SEQUENCE [LARGE SCALE GENOMIC DNA]</scope>
    <source>
        <strain evidence="1">WHCCII13252</strain>
    </source>
</reference>
<dbReference type="GO" id="GO:0003968">
    <property type="term" value="F:RNA-directed RNA polymerase activity"/>
    <property type="evidence" value="ECO:0007669"/>
    <property type="project" value="UniProtKB-KW"/>
</dbReference>
<keyword evidence="2" id="KW-1185">Reference proteome</keyword>
<sequence>MSQVFDVPRYRDQAANKLLFLTSISGEPLDHRRFIPRLQSNVNNPGVKELFMYGLFEVLEDTGLVGDEELDEGELFSRFAMQNIFNNPTHENLTMCTRTGSALARILNQFESKPIWCDSDASFRIVGKYLSGEYKASGIPSYWRKYNDARVQANDVVTAGLVSCRSGTNVTRTACTKVLTAESGSSMWVDMHNWYVALSFVRTSSVTPENRESHSNMKEGMDELDLENLSFIETKGGKGLGCEAAYRVVNLFVLVYDDAIYVIDHSILDQLHLIAKRWEGNFSYAENYRVSGSFREDDGKFRIALDICRTWIHRTLKETGYSEELPRVMKQSLALLQNEFHSHAETLDVGYRQKTESLSEAIRGILDLPVHWHDLISGLDIPDRSKLDLATLYYALPSPDCDPRALFRKASDIMQNPNKADKEFLKKFLDYCKSYDLCKLLVRMGPGLKYSCVEGYDPKDSSWFKACLKGKFRLPKDEDMGKAWAEGTLPFVNTVPTWFWEASDVTRVVPSRSVYDGMQGASTVGKSEHNELLYALDHAPDICPGISPQSAFEQVVDGVPRFDCIAAMAAKNENTKPGLKTRETWSGDAVTREMTTTYDRTGLVLSTLYDGASSRKADYVTQRSFDRICELTDPDGKKVIMINSLDVSGWSPSGDREAWGEHHDYVARITSIPRGLCLKNIWHDVLAVLNKRGYVNAIPVEKGLFQGWTGTLDTLLNVRLSLYCVREAKRMGYLKGEEGAITAGLIDDAVQAVELVGTPEEQQRAADEHFKTTERVWSQMAAKIDTVKTLYSSIKFIFLNRFFCEGSEVHCPMKVYARADKEWNRRFASIYAQMDTVMGSFRSAMSKGADPLVCYVTAVHKCILLAFQTNGELMGYDTISFINSFFAPRSLGGWGMPHFQAWNTQENKDSLSMYTYIMCSLRDALIDESKKDSVSKHVHGTLGQQLKQATFQDLVSNPTSVKASGVVDPTGAILGTIKNGMKRRCKSQLFKDLLSSGEDRCVDNICLEILKSCSWDASVLELLGQSLPQEHASALVDRAYKNELVVQLFPFRVRSGLIRRLRRANAKSLVQLKSLVLMDGQLEVCRQNAFSLASLTRERYYDENGMCVENHTLPDYSSCLAARPAGSLSSLSVKSSKLKSGCPSEGVDYRNMYDGRVSVGKLVPGKSKGVYTFTGERMAGMSPVRRCLSKAAVASAFVTSKGGNGRLMWGLVTTLWGCKELPPMPSVHMRIDPSASAKRISPSRSHLTHDIGCFKNVQSMITVESTGIGRYLKGVSSHVDFMSFVTAARSLALLEASCMASREDAESLHLSFALLPGSIPMSSPTLCTLKASADPAPALAMLASSVQCTLWEAVLDELAAEEVYLGDEEGEDVIGVNFQTAQSGAGQGEGVIRTAPGYVATVVLSSVAVPATSTRNTSRHRIMGDEASYSPIESADRSLRRYLSQTGNTQALICVMLELVLKLFPNKVNFKVIRAQQNVASEVMATEFPDWAKHYTPILNWARRHTSRLDRAVVSKLFPQYAIWDGPVAALANLSTKEGDCELSACTVLYRTANGRPACQESYIATAAMGAEFIARCWRVASRVREGEKLKRGVFVQGRVYHSLAIHAAANASRSELCGALIMGVNQAAIDLNAGINGFKAPVEVNSESRLNEFTLRATSLKLPEVEAVNRIVNGEETRIFKESLVALMVDLDDGQNSRLTARFVDQVIYDIYAIGAVTKVADTLPELIVGQVYTESLQIAGPALLGGEMLVEDVQMEVDELKEPSLGGIRKAVIAFRDAVNIERCMRIESGEEDYEVYDDEDVNADEIDEYRHAVLVFRGEQDMRGDEA</sequence>
<proteinExistence type="predicted"/>